<dbReference type="Pfam" id="PF01974">
    <property type="entry name" value="tRNA_int_endo"/>
    <property type="match status" value="1"/>
</dbReference>
<dbReference type="Gene3D" id="3.40.1350.10">
    <property type="match status" value="1"/>
</dbReference>
<feature type="domain" description="TSEN34 N-terminal" evidence="7">
    <location>
        <begin position="18"/>
        <end position="83"/>
    </location>
</feature>
<dbReference type="OrthoDB" id="48041at2759"/>
<gene>
    <name evidence="8" type="primary">SEN34_2</name>
    <name evidence="8" type="ORF">Cantr_04047</name>
</gene>
<keyword evidence="9" id="KW-1185">Reference proteome</keyword>
<evidence type="ECO:0000256" key="4">
    <source>
        <dbReference type="PIRNR" id="PIRNR017250"/>
    </source>
</evidence>
<feature type="active site" evidence="5">
    <location>
        <position position="175"/>
    </location>
</feature>
<evidence type="ECO:0000256" key="1">
    <source>
        <dbReference type="ARBA" id="ARBA00008078"/>
    </source>
</evidence>
<keyword evidence="8" id="KW-0378">Hydrolase</keyword>
<keyword evidence="2 4" id="KW-0819">tRNA processing</keyword>
<evidence type="ECO:0000256" key="5">
    <source>
        <dbReference type="PIRSR" id="PIRSR017250-50"/>
    </source>
</evidence>
<feature type="active site" evidence="5">
    <location>
        <position position="210"/>
    </location>
</feature>
<organism evidence="8 9">
    <name type="scientific">Candida viswanathii</name>
    <dbReference type="NCBI Taxonomy" id="5486"/>
    <lineage>
        <taxon>Eukaryota</taxon>
        <taxon>Fungi</taxon>
        <taxon>Dikarya</taxon>
        <taxon>Ascomycota</taxon>
        <taxon>Saccharomycotina</taxon>
        <taxon>Pichiomycetes</taxon>
        <taxon>Debaryomycetaceae</taxon>
        <taxon>Candida/Lodderomyces clade</taxon>
        <taxon>Candida</taxon>
    </lineage>
</organism>
<feature type="active site" evidence="5">
    <location>
        <position position="183"/>
    </location>
</feature>
<dbReference type="GO" id="GO:0000379">
    <property type="term" value="P:tRNA-type intron splice site recognition and cleavage"/>
    <property type="evidence" value="ECO:0007669"/>
    <property type="project" value="UniProtKB-UniRule"/>
</dbReference>
<dbReference type="InterPro" id="IPR036167">
    <property type="entry name" value="tRNA_intron_Endo_cat-like_sf"/>
</dbReference>
<dbReference type="PANTHER" id="PTHR13070:SF0">
    <property type="entry name" value="TRNA-SPLICING ENDONUCLEASE SUBUNIT SEN34"/>
    <property type="match status" value="1"/>
</dbReference>
<dbReference type="GO" id="GO:0003676">
    <property type="term" value="F:nucleic acid binding"/>
    <property type="evidence" value="ECO:0007669"/>
    <property type="project" value="InterPro"/>
</dbReference>
<dbReference type="PANTHER" id="PTHR13070">
    <property type="entry name" value="TRNA-SPLICING ENDONUCLEASE SUBUNIT SEN34-RELATED"/>
    <property type="match status" value="1"/>
</dbReference>
<dbReference type="AlphaFoldDB" id="A0A367XMM5"/>
<dbReference type="EMBL" id="QLNQ01000030">
    <property type="protein sequence ID" value="RCK54808.1"/>
    <property type="molecule type" value="Genomic_DNA"/>
</dbReference>
<dbReference type="InterPro" id="IPR016690">
    <property type="entry name" value="TSEN34"/>
</dbReference>
<feature type="domain" description="tRNA intron endonuclease catalytic" evidence="6">
    <location>
        <begin position="145"/>
        <end position="217"/>
    </location>
</feature>
<evidence type="ECO:0000259" key="7">
    <source>
        <dbReference type="Pfam" id="PF26577"/>
    </source>
</evidence>
<comment type="function">
    <text evidence="4">Constitutes one of the two catalytic subunit of the tRNA-splicing endonuclease complex, a complex responsible for identification and cleavage of the splice sites in pre-tRNA. It cleaves pre-tRNA at the 5'- and 3'-splice sites to release the intron. The products are an intron and two tRNA half-molecules bearing 2',3'-cyclic phosphate and 5'-OH termini. There are no conserved sequences at the splice sites, but the intron is invariably located at the same site in the gene, placing the splice sites an invariant distance from the constant structural features of the tRNA body.</text>
</comment>
<comment type="similarity">
    <text evidence="1 4">Belongs to the tRNA-intron endonuclease family.</text>
</comment>
<dbReference type="InterPro" id="IPR059049">
    <property type="entry name" value="TSEN34_N"/>
</dbReference>
<keyword evidence="8" id="KW-0255">Endonuclease</keyword>
<dbReference type="CDD" id="cd22363">
    <property type="entry name" value="tRNA-intron_lyase_C"/>
    <property type="match status" value="1"/>
</dbReference>
<sequence length="253" mass="28855">MTDDTATTSPIILPLINLTTDPEVLIFNIDDAKKLRNEYNILGVLTGTLQQYPQQNIFLSVPLRLVIWEVLWLLKNKKAILVDQRAYRTARLTGEVSNTNYSGNLITTANTEPSADLELAMKYQVPVTEYVRRYLANSTFTVDTFIRYARYYSHLQNQGYFINPGLKFGGDLVIYPGDPLRYHSYSIVKFEFVDMHQIVVGGRLATSVKKNLVIMGERNLSTQKHDEVDDEVIDEIFEDSVPLTFSIEWAGFG</sequence>
<evidence type="ECO:0000313" key="8">
    <source>
        <dbReference type="EMBL" id="RCK54808.1"/>
    </source>
</evidence>
<dbReference type="PIRSF" id="PIRSF017250">
    <property type="entry name" value="tRNA_splic_SEN34"/>
    <property type="match status" value="1"/>
</dbReference>
<dbReference type="Proteomes" id="UP000253472">
    <property type="component" value="Unassembled WGS sequence"/>
</dbReference>
<keyword evidence="3 4" id="KW-0456">Lyase</keyword>
<comment type="caution">
    <text evidence="8">The sequence shown here is derived from an EMBL/GenBank/DDBJ whole genome shotgun (WGS) entry which is preliminary data.</text>
</comment>
<dbReference type="SUPFAM" id="SSF53032">
    <property type="entry name" value="tRNA-intron endonuclease catalytic domain-like"/>
    <property type="match status" value="1"/>
</dbReference>
<evidence type="ECO:0000313" key="9">
    <source>
        <dbReference type="Proteomes" id="UP000253472"/>
    </source>
</evidence>
<keyword evidence="8" id="KW-0540">Nuclease</keyword>
<dbReference type="InterPro" id="IPR006677">
    <property type="entry name" value="tRNA_intron_Endonuc_cat-like"/>
</dbReference>
<dbReference type="EC" id="4.6.1.16" evidence="4"/>
<accession>A0A367XMM5</accession>
<reference evidence="8 9" key="1">
    <citation type="submission" date="2018-06" db="EMBL/GenBank/DDBJ databases">
        <title>Whole genome sequencing of Candida tropicalis (genome annotated by CSBL at Korea University).</title>
        <authorList>
            <person name="Ahn J."/>
        </authorList>
    </citation>
    <scope>NUCLEOTIDE SEQUENCE [LARGE SCALE GENOMIC DNA]</scope>
    <source>
        <strain evidence="8 9">ATCC 20962</strain>
    </source>
</reference>
<evidence type="ECO:0000256" key="2">
    <source>
        <dbReference type="ARBA" id="ARBA00022694"/>
    </source>
</evidence>
<evidence type="ECO:0000259" key="6">
    <source>
        <dbReference type="Pfam" id="PF01974"/>
    </source>
</evidence>
<protein>
    <recommendedName>
        <fullName evidence="4">tRNA-splicing endonuclease subunit Sen34</fullName>
        <ecNumber evidence="4">4.6.1.16</ecNumber>
    </recommendedName>
</protein>
<evidence type="ECO:0000256" key="3">
    <source>
        <dbReference type="ARBA" id="ARBA00023239"/>
    </source>
</evidence>
<name>A0A367XMM5_9ASCO</name>
<dbReference type="STRING" id="5486.A0A367XMM5"/>
<dbReference type="Pfam" id="PF26577">
    <property type="entry name" value="TSEN34_N"/>
    <property type="match status" value="1"/>
</dbReference>
<proteinExistence type="inferred from homology"/>
<dbReference type="GO" id="GO:0000213">
    <property type="term" value="F:tRNA-intron lyase activity"/>
    <property type="evidence" value="ECO:0007669"/>
    <property type="project" value="UniProtKB-UniRule"/>
</dbReference>
<dbReference type="GO" id="GO:0000214">
    <property type="term" value="C:tRNA-intron endonuclease complex"/>
    <property type="evidence" value="ECO:0007669"/>
    <property type="project" value="UniProtKB-UniRule"/>
</dbReference>
<dbReference type="InterPro" id="IPR011856">
    <property type="entry name" value="tRNA_endonuc-like_dom_sf"/>
</dbReference>